<keyword evidence="1" id="KW-0812">Transmembrane</keyword>
<protein>
    <submittedName>
        <fullName evidence="2">Uncharacterized protein</fullName>
    </submittedName>
</protein>
<proteinExistence type="predicted"/>
<gene>
    <name evidence="2" type="ORF">CYL18_10355</name>
</gene>
<dbReference type="EMBL" id="PKOZ01000005">
    <property type="protein sequence ID" value="PQD95178.1"/>
    <property type="molecule type" value="Genomic_DNA"/>
</dbReference>
<keyword evidence="3" id="KW-1185">Reference proteome</keyword>
<dbReference type="AlphaFoldDB" id="A0A2S7MZM6"/>
<evidence type="ECO:0000313" key="2">
    <source>
        <dbReference type="EMBL" id="PQD95178.1"/>
    </source>
</evidence>
<keyword evidence="1" id="KW-1133">Transmembrane helix</keyword>
<name>A0A2S7MZM6_9BACI</name>
<reference evidence="2 3" key="1">
    <citation type="submission" date="2017-12" db="EMBL/GenBank/DDBJ databases">
        <title>Taxonomic description and draft genome of Pradoshia cofamensis Gen. nov., sp. nov., a thermotolerant bacillale isolated from anterior gut of earthworm Eisenia fetida.</title>
        <authorList>
            <person name="Saha T."/>
            <person name="Chakraborty R."/>
        </authorList>
    </citation>
    <scope>NUCLEOTIDE SEQUENCE [LARGE SCALE GENOMIC DNA]</scope>
    <source>
        <strain evidence="2 3">EAG3</strain>
    </source>
</reference>
<sequence length="66" mass="8166">MRTLLFRYTVSLLSVIVHLFMYLHIMGLGKRVFRLRVRRFMYILILEDFDFLLHFDKRGKNKCQQK</sequence>
<evidence type="ECO:0000256" key="1">
    <source>
        <dbReference type="SAM" id="Phobius"/>
    </source>
</evidence>
<comment type="caution">
    <text evidence="2">The sequence shown here is derived from an EMBL/GenBank/DDBJ whole genome shotgun (WGS) entry which is preliminary data.</text>
</comment>
<keyword evidence="1" id="KW-0472">Membrane</keyword>
<feature type="transmembrane region" description="Helical" evidence="1">
    <location>
        <begin position="6"/>
        <end position="29"/>
    </location>
</feature>
<organism evidence="2 3">
    <name type="scientific">Pradoshia eiseniae</name>
    <dbReference type="NCBI Taxonomy" id="2064768"/>
    <lineage>
        <taxon>Bacteria</taxon>
        <taxon>Bacillati</taxon>
        <taxon>Bacillota</taxon>
        <taxon>Bacilli</taxon>
        <taxon>Bacillales</taxon>
        <taxon>Bacillaceae</taxon>
        <taxon>Pradoshia</taxon>
    </lineage>
</organism>
<accession>A0A2S7MZM6</accession>
<evidence type="ECO:0000313" key="3">
    <source>
        <dbReference type="Proteomes" id="UP000239663"/>
    </source>
</evidence>
<dbReference type="Proteomes" id="UP000239663">
    <property type="component" value="Unassembled WGS sequence"/>
</dbReference>